<evidence type="ECO:0000313" key="3">
    <source>
        <dbReference type="Ensembl" id="ENSACDP00005023379.1"/>
    </source>
</evidence>
<feature type="domain" description="D-serine dehydratase-like" evidence="2">
    <location>
        <begin position="338"/>
        <end position="378"/>
    </location>
</feature>
<dbReference type="AlphaFoldDB" id="A0A8B9EKK8"/>
<dbReference type="Proteomes" id="UP000694521">
    <property type="component" value="Unplaced"/>
</dbReference>
<dbReference type="GO" id="GO:0036088">
    <property type="term" value="P:D-serine catabolic process"/>
    <property type="evidence" value="ECO:0007669"/>
    <property type="project" value="TreeGrafter"/>
</dbReference>
<reference evidence="3" key="1">
    <citation type="submission" date="2025-08" db="UniProtKB">
        <authorList>
            <consortium name="Ensembl"/>
        </authorList>
    </citation>
    <scope>IDENTIFICATION</scope>
</reference>
<evidence type="ECO:0000313" key="4">
    <source>
        <dbReference type="Proteomes" id="UP000694521"/>
    </source>
</evidence>
<dbReference type="InterPro" id="IPR026956">
    <property type="entry name" value="D-ser_dehydrat-like_dom"/>
</dbReference>
<feature type="region of interest" description="Disordered" evidence="1">
    <location>
        <begin position="57"/>
        <end position="302"/>
    </location>
</feature>
<dbReference type="InterPro" id="IPR051466">
    <property type="entry name" value="D-amino_acid_metab_enzyme"/>
</dbReference>
<feature type="compositionally biased region" description="Low complexity" evidence="1">
    <location>
        <begin position="111"/>
        <end position="125"/>
    </location>
</feature>
<keyword evidence="4" id="KW-1185">Reference proteome</keyword>
<dbReference type="Pfam" id="PF14031">
    <property type="entry name" value="D-ser_dehydrat"/>
    <property type="match status" value="1"/>
</dbReference>
<feature type="compositionally biased region" description="Low complexity" evidence="1">
    <location>
        <begin position="182"/>
        <end position="193"/>
    </location>
</feature>
<name>A0A8B9EKK8_ANSCY</name>
<feature type="compositionally biased region" description="Pro residues" evidence="1">
    <location>
        <begin position="254"/>
        <end position="275"/>
    </location>
</feature>
<evidence type="ECO:0000256" key="1">
    <source>
        <dbReference type="SAM" id="MobiDB-lite"/>
    </source>
</evidence>
<accession>A0A8B9EKK8</accession>
<feature type="compositionally biased region" description="Low complexity" evidence="1">
    <location>
        <begin position="81"/>
        <end position="96"/>
    </location>
</feature>
<dbReference type="PANTHER" id="PTHR28004:SF2">
    <property type="entry name" value="D-SERINE DEHYDRATASE"/>
    <property type="match status" value="1"/>
</dbReference>
<dbReference type="Gene3D" id="2.40.37.20">
    <property type="entry name" value="D-serine dehydratase-like domain"/>
    <property type="match status" value="1"/>
</dbReference>
<feature type="compositionally biased region" description="Low complexity" evidence="1">
    <location>
        <begin position="409"/>
        <end position="425"/>
    </location>
</feature>
<dbReference type="GO" id="GO:0008721">
    <property type="term" value="F:D-serine ammonia-lyase activity"/>
    <property type="evidence" value="ECO:0007669"/>
    <property type="project" value="TreeGrafter"/>
</dbReference>
<dbReference type="InterPro" id="IPR042208">
    <property type="entry name" value="D-ser_dehydrat-like_sf"/>
</dbReference>
<evidence type="ECO:0000259" key="2">
    <source>
        <dbReference type="Pfam" id="PF14031"/>
    </source>
</evidence>
<protein>
    <recommendedName>
        <fullName evidence="2">D-serine dehydratase-like domain-containing protein</fullName>
    </recommendedName>
</protein>
<organism evidence="3 4">
    <name type="scientific">Anser cygnoides</name>
    <name type="common">Swan goose</name>
    <dbReference type="NCBI Taxonomy" id="8845"/>
    <lineage>
        <taxon>Eukaryota</taxon>
        <taxon>Metazoa</taxon>
        <taxon>Chordata</taxon>
        <taxon>Craniata</taxon>
        <taxon>Vertebrata</taxon>
        <taxon>Euteleostomi</taxon>
        <taxon>Archelosauria</taxon>
        <taxon>Archosauria</taxon>
        <taxon>Dinosauria</taxon>
        <taxon>Saurischia</taxon>
        <taxon>Theropoda</taxon>
        <taxon>Coelurosauria</taxon>
        <taxon>Aves</taxon>
        <taxon>Neognathae</taxon>
        <taxon>Galloanserae</taxon>
        <taxon>Anseriformes</taxon>
        <taxon>Anatidae</taxon>
        <taxon>Anserinae</taxon>
        <taxon>Anser</taxon>
    </lineage>
</organism>
<dbReference type="Ensembl" id="ENSACDT00005027958.1">
    <property type="protein sequence ID" value="ENSACDP00005023379.1"/>
    <property type="gene ID" value="ENSACDG00005016964.1"/>
</dbReference>
<sequence length="461" mass="47983">MGGLSSGVPMCQDQGGLGSRVPTCHKHGGPRCVPCPPHVSQAAGRGPRIRVPTCHKRAGSQLGPQAPRPPRSAPRCHERGGPTLVPTVTGVPTTPSKSPPAPPGGSRLHIPTATGPPLGPLLSPDAPTPSPCPAPGAERPLRPCPPLPRHRRGPTAGSDLCPRAGLAAGAHGVTWSRTSQRPPGAEPGAAAAAECHHVAGRPPGRAAHSGAGRRPCHGAPQRRAHAGALPGPRPPPASPRQDPQDAVSAAPTLSPNPPTSPLFPPDRPQTPPSAPPGREGGALRQAGVPCPQASIGSTPSCSHPVPEMAELTEVHPGNYIFYDLQQTLLGSCQPQDVAIRVLTRVVGHYPHRNQLLVDCGWTALSLHGWAQPPAGRAAVEGHPQLRPAPRLPCTRSTTCTRRARWWPSGTPSAAGRARPAPTPRSCAHALRSCTHAEVLHPHYDPVPTPRPRTYTKTLHPH</sequence>
<feature type="region of interest" description="Disordered" evidence="1">
    <location>
        <begin position="404"/>
        <end position="425"/>
    </location>
</feature>
<feature type="region of interest" description="Disordered" evidence="1">
    <location>
        <begin position="440"/>
        <end position="461"/>
    </location>
</feature>
<feature type="compositionally biased region" description="Basic residues" evidence="1">
    <location>
        <begin position="214"/>
        <end position="225"/>
    </location>
</feature>
<dbReference type="PANTHER" id="PTHR28004">
    <property type="entry name" value="ZGC:162816-RELATED"/>
    <property type="match status" value="1"/>
</dbReference>
<proteinExistence type="predicted"/>
<reference evidence="3" key="2">
    <citation type="submission" date="2025-09" db="UniProtKB">
        <authorList>
            <consortium name="Ensembl"/>
        </authorList>
    </citation>
    <scope>IDENTIFICATION</scope>
</reference>